<evidence type="ECO:0000256" key="4">
    <source>
        <dbReference type="ARBA" id="ARBA00022618"/>
    </source>
</evidence>
<dbReference type="CDD" id="cd23664">
    <property type="entry name" value="BRE"/>
    <property type="match status" value="1"/>
</dbReference>
<comment type="domain">
    <text evidence="15">Contains 2 ubiquitin-conjugating enzyme family-like (UEV-like) regions. These regions lack the critical Cys residues required for ubiquitination but retain the ability to bind ubiquitin.</text>
</comment>
<gene>
    <name evidence="17" type="primary">LOC101863213</name>
</gene>
<evidence type="ECO:0000256" key="1">
    <source>
        <dbReference type="ARBA" id="ARBA00004123"/>
    </source>
</evidence>
<evidence type="ECO:0000256" key="13">
    <source>
        <dbReference type="ARBA" id="ARBA00023306"/>
    </source>
</evidence>
<organism evidence="16 17">
    <name type="scientific">Aplysia californica</name>
    <name type="common">California sea hare</name>
    <dbReference type="NCBI Taxonomy" id="6500"/>
    <lineage>
        <taxon>Eukaryota</taxon>
        <taxon>Metazoa</taxon>
        <taxon>Spiralia</taxon>
        <taxon>Lophotrochozoa</taxon>
        <taxon>Mollusca</taxon>
        <taxon>Gastropoda</taxon>
        <taxon>Heterobranchia</taxon>
        <taxon>Euthyneura</taxon>
        <taxon>Tectipleura</taxon>
        <taxon>Aplysiida</taxon>
        <taxon>Aplysioidea</taxon>
        <taxon>Aplysiidae</taxon>
        <taxon>Aplysia</taxon>
    </lineage>
</organism>
<keyword evidence="4 15" id="KW-0132">Cell division</keyword>
<evidence type="ECO:0000256" key="14">
    <source>
        <dbReference type="ARBA" id="ARBA00025766"/>
    </source>
</evidence>
<reference evidence="17" key="1">
    <citation type="submission" date="2025-08" db="UniProtKB">
        <authorList>
            <consortium name="RefSeq"/>
        </authorList>
    </citation>
    <scope>IDENTIFICATION</scope>
</reference>
<name>A0ABM0K1Y1_APLCA</name>
<comment type="function">
    <text evidence="15">May play a role in homeostasis or cellular differentiation in cells of neural, epithelial and germline origins. May also act as a death receptor-associated anti-apoptotic protein, which inhibits the mitochondrial apoptotic pathway.</text>
</comment>
<evidence type="ECO:0000256" key="2">
    <source>
        <dbReference type="ARBA" id="ARBA00019438"/>
    </source>
</evidence>
<keyword evidence="9 15" id="KW-0833">Ubl conjugation pathway</keyword>
<keyword evidence="16" id="KW-1185">Reference proteome</keyword>
<sequence>MVTTGFDLLQSFDPRIQPYLECLLQDNSKITLTGDFLEITNPFSGVLTSVRKNETKYDRFKLRIPYANQVLTWEIIFDVTNVKEPPDIIFDADDDNFHPPMERINSLVCWDWRNKESLAALISELLELYKEYQLERVGQNKTLQRHFTSLMSQNVEAMQIIVNRAERGLGTVNVVAKLDVDFSELPPYLIQENPGVDMAALHVCFPYPESTNIQSQLYLSPAVENAFGGSGSLRIPVFQPGILLGEYFLNMKQLLKKQIKVISEGLEKRKDYIAAFLAHFGRSVLEYDAQHFSKIVLLLEWNDFFFTFTAELPLYFPVEHPTFILKSVYHYQNRQPYFERYTDFPYSPRWSGMEMARRASAFILDQIRSFQRASVNNSDK</sequence>
<evidence type="ECO:0000313" key="16">
    <source>
        <dbReference type="Proteomes" id="UP000694888"/>
    </source>
</evidence>
<evidence type="ECO:0000256" key="15">
    <source>
        <dbReference type="RuleBase" id="RU368019"/>
    </source>
</evidence>
<keyword evidence="12 15" id="KW-0539">Nucleus</keyword>
<comment type="subcellular location">
    <subcellularLocation>
        <location evidence="15">Cytoplasm</location>
    </subcellularLocation>
    <subcellularLocation>
        <location evidence="1 15">Nucleus</location>
    </subcellularLocation>
    <text evidence="15">Localizes at sites of DNA damage at double-strand breaks (DSBs).</text>
</comment>
<dbReference type="InterPro" id="IPR010358">
    <property type="entry name" value="BRE"/>
</dbReference>
<dbReference type="GeneID" id="101863213"/>
<evidence type="ECO:0000256" key="9">
    <source>
        <dbReference type="ARBA" id="ARBA00022786"/>
    </source>
</evidence>
<comment type="subunit">
    <text evidence="15">Component of the ARISC complex. Component of the BRCA1-A complex. Component of the BRISC complex. Binds polyubiquitin.</text>
</comment>
<keyword evidence="8 15" id="KW-0498">Mitosis</keyword>
<keyword evidence="7 15" id="KW-0227">DNA damage</keyword>
<keyword evidence="3 15" id="KW-0963">Cytoplasm</keyword>
<keyword evidence="13 15" id="KW-0131">Cell cycle</keyword>
<accession>A0ABM0K1Y1</accession>
<comment type="similarity">
    <text evidence="14 15">Belongs to the BABAM2 family.</text>
</comment>
<evidence type="ECO:0000313" key="17">
    <source>
        <dbReference type="RefSeq" id="XP_005106824.1"/>
    </source>
</evidence>
<evidence type="ECO:0000256" key="11">
    <source>
        <dbReference type="ARBA" id="ARBA00023204"/>
    </source>
</evidence>
<evidence type="ECO:0000256" key="3">
    <source>
        <dbReference type="ARBA" id="ARBA00022490"/>
    </source>
</evidence>
<evidence type="ECO:0000256" key="5">
    <source>
        <dbReference type="ARBA" id="ARBA00022703"/>
    </source>
</evidence>
<proteinExistence type="inferred from homology"/>
<evidence type="ECO:0000256" key="10">
    <source>
        <dbReference type="ARBA" id="ARBA00022853"/>
    </source>
</evidence>
<keyword evidence="11 15" id="KW-0234">DNA repair</keyword>
<dbReference type="Pfam" id="PF06113">
    <property type="entry name" value="BRE"/>
    <property type="match status" value="1"/>
</dbReference>
<protein>
    <recommendedName>
        <fullName evidence="2 15">BRISC and BRCA1-A complex member 2</fullName>
    </recommendedName>
</protein>
<keyword evidence="6" id="KW-0677">Repeat</keyword>
<dbReference type="Proteomes" id="UP000694888">
    <property type="component" value="Unplaced"/>
</dbReference>
<dbReference type="PANTHER" id="PTHR15189">
    <property type="entry name" value="BRISC AND BRCA1-A COMPLEX MEMBER 2"/>
    <property type="match status" value="1"/>
</dbReference>
<keyword evidence="5 15" id="KW-0053">Apoptosis</keyword>
<dbReference type="PANTHER" id="PTHR15189:SF7">
    <property type="entry name" value="BRISC AND BRCA1-A COMPLEX MEMBER 2"/>
    <property type="match status" value="1"/>
</dbReference>
<evidence type="ECO:0000256" key="6">
    <source>
        <dbReference type="ARBA" id="ARBA00022737"/>
    </source>
</evidence>
<keyword evidence="10 15" id="KW-0156">Chromatin regulator</keyword>
<dbReference type="RefSeq" id="XP_005106824.1">
    <property type="nucleotide sequence ID" value="XM_005106767.3"/>
</dbReference>
<evidence type="ECO:0000256" key="7">
    <source>
        <dbReference type="ARBA" id="ARBA00022763"/>
    </source>
</evidence>
<evidence type="ECO:0000256" key="8">
    <source>
        <dbReference type="ARBA" id="ARBA00022776"/>
    </source>
</evidence>
<evidence type="ECO:0000256" key="12">
    <source>
        <dbReference type="ARBA" id="ARBA00023242"/>
    </source>
</evidence>